<dbReference type="Proteomes" id="UP000053989">
    <property type="component" value="Unassembled WGS sequence"/>
</dbReference>
<evidence type="ECO:0000313" key="1">
    <source>
        <dbReference type="EMBL" id="KIM65823.1"/>
    </source>
</evidence>
<protein>
    <submittedName>
        <fullName evidence="1">Uncharacterized protein</fullName>
    </submittedName>
</protein>
<dbReference type="EMBL" id="KN822020">
    <property type="protein sequence ID" value="KIM65823.1"/>
    <property type="molecule type" value="Genomic_DNA"/>
</dbReference>
<dbReference type="HOGENOM" id="CLU_1355127_0_0_1"/>
<keyword evidence="2" id="KW-1185">Reference proteome</keyword>
<organism evidence="1 2">
    <name type="scientific">Scleroderma citrinum Foug A</name>
    <dbReference type="NCBI Taxonomy" id="1036808"/>
    <lineage>
        <taxon>Eukaryota</taxon>
        <taxon>Fungi</taxon>
        <taxon>Dikarya</taxon>
        <taxon>Basidiomycota</taxon>
        <taxon>Agaricomycotina</taxon>
        <taxon>Agaricomycetes</taxon>
        <taxon>Agaricomycetidae</taxon>
        <taxon>Boletales</taxon>
        <taxon>Sclerodermatineae</taxon>
        <taxon>Sclerodermataceae</taxon>
        <taxon>Scleroderma</taxon>
    </lineage>
</organism>
<reference evidence="2" key="2">
    <citation type="submission" date="2015-01" db="EMBL/GenBank/DDBJ databases">
        <title>Evolutionary Origins and Diversification of the Mycorrhizal Mutualists.</title>
        <authorList>
            <consortium name="DOE Joint Genome Institute"/>
            <consortium name="Mycorrhizal Genomics Consortium"/>
            <person name="Kohler A."/>
            <person name="Kuo A."/>
            <person name="Nagy L.G."/>
            <person name="Floudas D."/>
            <person name="Copeland A."/>
            <person name="Barry K.W."/>
            <person name="Cichocki N."/>
            <person name="Veneault-Fourrey C."/>
            <person name="LaButti K."/>
            <person name="Lindquist E.A."/>
            <person name="Lipzen A."/>
            <person name="Lundell T."/>
            <person name="Morin E."/>
            <person name="Murat C."/>
            <person name="Riley R."/>
            <person name="Ohm R."/>
            <person name="Sun H."/>
            <person name="Tunlid A."/>
            <person name="Henrissat B."/>
            <person name="Grigoriev I.V."/>
            <person name="Hibbett D.S."/>
            <person name="Martin F."/>
        </authorList>
    </citation>
    <scope>NUCLEOTIDE SEQUENCE [LARGE SCALE GENOMIC DNA]</scope>
    <source>
        <strain evidence="2">Foug A</strain>
    </source>
</reference>
<dbReference type="OrthoDB" id="2602575at2759"/>
<sequence>MAYVNPSCLMLDPSGPGSIHHYSVVSNPPPHPSAMHAEMPEYWVFPDRRSAVRLPRRHEQSPPQESFPPITFSVDGWPGVRVRDVLNHRVVVDRPYDTPMAHFGWRSTVVNLEWPGYSRRTFQDPQNARIDVMPGNRPMNRHRLAEEVCGTLQNYWVYNLLQNHRPAPGYERWALDDRNINPDKVVLLSIHYYRNQWVPEFYIFE</sequence>
<evidence type="ECO:0000313" key="2">
    <source>
        <dbReference type="Proteomes" id="UP000053989"/>
    </source>
</evidence>
<proteinExistence type="predicted"/>
<reference evidence="1 2" key="1">
    <citation type="submission" date="2014-04" db="EMBL/GenBank/DDBJ databases">
        <authorList>
            <consortium name="DOE Joint Genome Institute"/>
            <person name="Kuo A."/>
            <person name="Kohler A."/>
            <person name="Nagy L.G."/>
            <person name="Floudas D."/>
            <person name="Copeland A."/>
            <person name="Barry K.W."/>
            <person name="Cichocki N."/>
            <person name="Veneault-Fourrey C."/>
            <person name="LaButti K."/>
            <person name="Lindquist E.A."/>
            <person name="Lipzen A."/>
            <person name="Lundell T."/>
            <person name="Morin E."/>
            <person name="Murat C."/>
            <person name="Sun H."/>
            <person name="Tunlid A."/>
            <person name="Henrissat B."/>
            <person name="Grigoriev I.V."/>
            <person name="Hibbett D.S."/>
            <person name="Martin F."/>
            <person name="Nordberg H.P."/>
            <person name="Cantor M.N."/>
            <person name="Hua S.X."/>
        </authorList>
    </citation>
    <scope>NUCLEOTIDE SEQUENCE [LARGE SCALE GENOMIC DNA]</scope>
    <source>
        <strain evidence="1 2">Foug A</strain>
    </source>
</reference>
<accession>A0A0C2ZWH8</accession>
<dbReference type="AlphaFoldDB" id="A0A0C2ZWH8"/>
<gene>
    <name evidence="1" type="ORF">SCLCIDRAFT_111995</name>
</gene>
<dbReference type="InParanoid" id="A0A0C2ZWH8"/>
<name>A0A0C2ZWH8_9AGAM</name>